<keyword evidence="2" id="KW-0486">Methionine biosynthesis</keyword>
<dbReference type="Gene3D" id="3.10.580.10">
    <property type="entry name" value="CBS-domain"/>
    <property type="match status" value="2"/>
</dbReference>
<dbReference type="InterPro" id="IPR000644">
    <property type="entry name" value="CBS_dom"/>
</dbReference>
<dbReference type="KEGG" id="mez:Mtc_1272"/>
<name>H8I9I1_METCZ</name>
<keyword evidence="2" id="KW-0028">Amino-acid biosynthesis</keyword>
<evidence type="ECO:0000313" key="6">
    <source>
        <dbReference type="Proteomes" id="UP000005233"/>
    </source>
</evidence>
<dbReference type="HOGENOM" id="CLU_035203_0_0_2"/>
<dbReference type="STRING" id="1041930.Mtc_1272"/>
<evidence type="ECO:0000256" key="3">
    <source>
        <dbReference type="PROSITE-ProRule" id="PRU00703"/>
    </source>
</evidence>
<dbReference type="CDD" id="cd04584">
    <property type="entry name" value="CBS_pair_AcuB_like"/>
    <property type="match status" value="1"/>
</dbReference>
<evidence type="ECO:0000259" key="4">
    <source>
        <dbReference type="PROSITE" id="PS51371"/>
    </source>
</evidence>
<dbReference type="PANTHER" id="PTHR43080:SF2">
    <property type="entry name" value="CBS DOMAIN-CONTAINING PROTEIN"/>
    <property type="match status" value="1"/>
</dbReference>
<dbReference type="Proteomes" id="UP000005233">
    <property type="component" value="Chromosome"/>
</dbReference>
<feature type="domain" description="CBS" evidence="4">
    <location>
        <begin position="128"/>
        <end position="188"/>
    </location>
</feature>
<protein>
    <submittedName>
        <fullName evidence="5">Transcriptional regulator</fullName>
    </submittedName>
</protein>
<dbReference type="RefSeq" id="WP_014405863.1">
    <property type="nucleotide sequence ID" value="NC_017034.1"/>
</dbReference>
<dbReference type="PROSITE" id="PS51371">
    <property type="entry name" value="CBS"/>
    <property type="match status" value="3"/>
</dbReference>
<evidence type="ECO:0000313" key="5">
    <source>
        <dbReference type="EMBL" id="AFD00026.1"/>
    </source>
</evidence>
<feature type="domain" description="CBS" evidence="4">
    <location>
        <begin position="66"/>
        <end position="124"/>
    </location>
</feature>
<dbReference type="SUPFAM" id="SSF54631">
    <property type="entry name" value="CBS-domain pair"/>
    <property type="match status" value="2"/>
</dbReference>
<evidence type="ECO:0000256" key="2">
    <source>
        <dbReference type="ARBA" id="ARBA00023167"/>
    </source>
</evidence>
<dbReference type="SMART" id="SM00116">
    <property type="entry name" value="CBS"/>
    <property type="match status" value="4"/>
</dbReference>
<proteinExistence type="predicted"/>
<sequence>MYVSEITTDNFERIDIKANLQQVLPLFKNSNNPAVLVFDGKEYVGMVTEKSIVRSIHDLKTGISGLVRKTPKITPHTTICEAARLMVENQLKQLPVFDRKVIGVVTNENLMREATKTDFGSRPVSSIMSEDVISVDADDRVGKVINIFREEGISRVPVMSNGKLAGIVTMHDLLELIMPKKVGAGKDSIGANNSPMRNIKVKDIMTDSVLTVKPESTIREAVNLMLDHDVHSLVVFDEKVKGIITRTDVLLALAAMENENSNPNFTLQLTNGSLVDFDQDYVTTSIKNFIKKSERFLGRGTINVYFKQHKETFRGIPLVLCRVRLKTDRHYYNARGEGWGADGAFHIAMSTLERQVLNDKEMHEDRRYPEASIAEKLDIL</sequence>
<dbReference type="GO" id="GO:0009086">
    <property type="term" value="P:methionine biosynthetic process"/>
    <property type="evidence" value="ECO:0007669"/>
    <property type="project" value="UniProtKB-KW"/>
</dbReference>
<dbReference type="InterPro" id="IPR014651">
    <property type="entry name" value="UCP036983_2CBS_MJ1404"/>
</dbReference>
<dbReference type="PANTHER" id="PTHR43080">
    <property type="entry name" value="CBS DOMAIN-CONTAINING PROTEIN CBSX3, MITOCHONDRIAL"/>
    <property type="match status" value="1"/>
</dbReference>
<evidence type="ECO:0000256" key="1">
    <source>
        <dbReference type="ARBA" id="ARBA00023122"/>
    </source>
</evidence>
<dbReference type="PIRSF" id="PIRSF036983">
    <property type="entry name" value="UCP_2CBS_MJ1404"/>
    <property type="match status" value="1"/>
</dbReference>
<dbReference type="AlphaFoldDB" id="H8I9I1"/>
<dbReference type="InterPro" id="IPR046342">
    <property type="entry name" value="CBS_dom_sf"/>
</dbReference>
<organism evidence="5 6">
    <name type="scientific">Methanocella conradii (strain DSM 24694 / JCM 17849 / CGMCC 1.5162 / HZ254)</name>
    <dbReference type="NCBI Taxonomy" id="1041930"/>
    <lineage>
        <taxon>Archaea</taxon>
        <taxon>Methanobacteriati</taxon>
        <taxon>Methanobacteriota</taxon>
        <taxon>Stenosarchaea group</taxon>
        <taxon>Methanomicrobia</taxon>
        <taxon>Methanocellales</taxon>
        <taxon>Methanocellaceae</taxon>
        <taxon>Methanocella</taxon>
    </lineage>
</organism>
<dbReference type="Pfam" id="PF00571">
    <property type="entry name" value="CBS"/>
    <property type="match status" value="4"/>
</dbReference>
<dbReference type="InterPro" id="IPR051257">
    <property type="entry name" value="Diverse_CBS-Domain"/>
</dbReference>
<dbReference type="eggNOG" id="arCOG00601">
    <property type="taxonomic scope" value="Archaea"/>
</dbReference>
<dbReference type="OrthoDB" id="9280at2157"/>
<dbReference type="EMBL" id="CP003243">
    <property type="protein sequence ID" value="AFD00026.1"/>
    <property type="molecule type" value="Genomic_DNA"/>
</dbReference>
<dbReference type="CDD" id="cd02205">
    <property type="entry name" value="CBS_pair_SF"/>
    <property type="match status" value="1"/>
</dbReference>
<feature type="domain" description="CBS" evidence="4">
    <location>
        <begin position="205"/>
        <end position="260"/>
    </location>
</feature>
<keyword evidence="6" id="KW-1185">Reference proteome</keyword>
<keyword evidence="1 3" id="KW-0129">CBS domain</keyword>
<accession>H8I9I1</accession>
<dbReference type="GeneID" id="11971398"/>
<gene>
    <name evidence="5" type="ordered locus">Mtc_1272</name>
</gene>
<reference evidence="5 6" key="1">
    <citation type="journal article" date="2012" name="J. Bacteriol.">
        <title>Complete genome sequence of a thermophilic methanogen, Methanocella conradii HZ254, isolated from Chinese rice field soil.</title>
        <authorList>
            <person name="Lu Z."/>
            <person name="Lu Y."/>
        </authorList>
    </citation>
    <scope>NUCLEOTIDE SEQUENCE [LARGE SCALE GENOMIC DNA]</scope>
    <source>
        <strain evidence="6">DSM 24694 / JCM 17849 / CGMCC 1.5162 / HZ254</strain>
    </source>
</reference>